<sequence>MIVGRDDGFSYAAALKKARESISLDQLKIDQTKIRRAANGGILIEVLGPGGSGKALALRDKLFEVLQDQAVITRPVAKGEIRLVGLDCTSTDEVLDVVAGLEGCLRSDVKVGMIRPLNNGLYTVWVQCPLGAVARLSNLKKVKIRWTLARMEALSARPLQCFKCWRFGHLKSSCSFKENFSGLYFRCGRSGHSARVCDFPPSCKICLIEGRDYNHRLGSNFCTADRKIRDTGPVPRPEGVVSDRRTEPMLLDGDPGPSGQRQP</sequence>
<name>A0A0J7NMK2_LASNI</name>
<gene>
    <name evidence="2" type="ORF">RF55_6174</name>
</gene>
<dbReference type="PaxDb" id="67767-A0A0J7NMK2"/>
<evidence type="ECO:0000256" key="1">
    <source>
        <dbReference type="SAM" id="MobiDB-lite"/>
    </source>
</evidence>
<organism evidence="2 3">
    <name type="scientific">Lasius niger</name>
    <name type="common">Black garden ant</name>
    <dbReference type="NCBI Taxonomy" id="67767"/>
    <lineage>
        <taxon>Eukaryota</taxon>
        <taxon>Metazoa</taxon>
        <taxon>Ecdysozoa</taxon>
        <taxon>Arthropoda</taxon>
        <taxon>Hexapoda</taxon>
        <taxon>Insecta</taxon>
        <taxon>Pterygota</taxon>
        <taxon>Neoptera</taxon>
        <taxon>Endopterygota</taxon>
        <taxon>Hymenoptera</taxon>
        <taxon>Apocrita</taxon>
        <taxon>Aculeata</taxon>
        <taxon>Formicoidea</taxon>
        <taxon>Formicidae</taxon>
        <taxon>Formicinae</taxon>
        <taxon>Lasius</taxon>
        <taxon>Lasius</taxon>
    </lineage>
</organism>
<dbReference type="InterPro" id="IPR036875">
    <property type="entry name" value="Znf_CCHC_sf"/>
</dbReference>
<dbReference type="Proteomes" id="UP000036403">
    <property type="component" value="Unassembled WGS sequence"/>
</dbReference>
<dbReference type="GO" id="GO:0003676">
    <property type="term" value="F:nucleic acid binding"/>
    <property type="evidence" value="ECO:0007669"/>
    <property type="project" value="InterPro"/>
</dbReference>
<dbReference type="Gene3D" id="4.10.60.10">
    <property type="entry name" value="Zinc finger, CCHC-type"/>
    <property type="match status" value="1"/>
</dbReference>
<dbReference type="EMBL" id="LBMM01003281">
    <property type="protein sequence ID" value="KMQ93710.1"/>
    <property type="molecule type" value="Genomic_DNA"/>
</dbReference>
<dbReference type="SUPFAM" id="SSF57756">
    <property type="entry name" value="Retrovirus zinc finger-like domains"/>
    <property type="match status" value="1"/>
</dbReference>
<evidence type="ECO:0000313" key="3">
    <source>
        <dbReference type="Proteomes" id="UP000036403"/>
    </source>
</evidence>
<feature type="region of interest" description="Disordered" evidence="1">
    <location>
        <begin position="229"/>
        <end position="263"/>
    </location>
</feature>
<accession>A0A0J7NMK2</accession>
<reference evidence="2 3" key="1">
    <citation type="submission" date="2015-04" db="EMBL/GenBank/DDBJ databases">
        <title>Lasius niger genome sequencing.</title>
        <authorList>
            <person name="Konorov E.A."/>
            <person name="Nikitin M.A."/>
            <person name="Kirill M.V."/>
            <person name="Chang P."/>
        </authorList>
    </citation>
    <scope>NUCLEOTIDE SEQUENCE [LARGE SCALE GENOMIC DNA]</scope>
    <source>
        <tissue evidence="2">Whole</tissue>
    </source>
</reference>
<keyword evidence="3" id="KW-1185">Reference proteome</keyword>
<comment type="caution">
    <text evidence="2">The sequence shown here is derived from an EMBL/GenBank/DDBJ whole genome shotgun (WGS) entry which is preliminary data.</text>
</comment>
<protein>
    <submittedName>
        <fullName evidence="2">Gag-pol polyprotein</fullName>
    </submittedName>
</protein>
<dbReference type="OrthoDB" id="7554612at2759"/>
<proteinExistence type="predicted"/>
<dbReference type="GO" id="GO:0008270">
    <property type="term" value="F:zinc ion binding"/>
    <property type="evidence" value="ECO:0007669"/>
    <property type="project" value="InterPro"/>
</dbReference>
<evidence type="ECO:0000313" key="2">
    <source>
        <dbReference type="EMBL" id="KMQ93710.1"/>
    </source>
</evidence>
<dbReference type="AlphaFoldDB" id="A0A0J7NMK2"/>